<dbReference type="EMBL" id="BSYO01000002">
    <property type="protein sequence ID" value="GMH01035.1"/>
    <property type="molecule type" value="Genomic_DNA"/>
</dbReference>
<gene>
    <name evidence="1" type="ORF">Nepgr_002874</name>
</gene>
<comment type="caution">
    <text evidence="1">The sequence shown here is derived from an EMBL/GenBank/DDBJ whole genome shotgun (WGS) entry which is preliminary data.</text>
</comment>
<protein>
    <submittedName>
        <fullName evidence="1">Uncharacterized protein</fullName>
    </submittedName>
</protein>
<evidence type="ECO:0000313" key="1">
    <source>
        <dbReference type="EMBL" id="GMH01035.1"/>
    </source>
</evidence>
<keyword evidence="2" id="KW-1185">Reference proteome</keyword>
<dbReference type="Proteomes" id="UP001279734">
    <property type="component" value="Unassembled WGS sequence"/>
</dbReference>
<accession>A0AAD3P4E3</accession>
<evidence type="ECO:0000313" key="2">
    <source>
        <dbReference type="Proteomes" id="UP001279734"/>
    </source>
</evidence>
<reference evidence="1" key="1">
    <citation type="submission" date="2023-05" db="EMBL/GenBank/DDBJ databases">
        <title>Nepenthes gracilis genome sequencing.</title>
        <authorList>
            <person name="Fukushima K."/>
        </authorList>
    </citation>
    <scope>NUCLEOTIDE SEQUENCE</scope>
    <source>
        <strain evidence="1">SING2019-196</strain>
    </source>
</reference>
<name>A0AAD3P4E3_NEPGR</name>
<proteinExistence type="predicted"/>
<sequence length="76" mass="7934">MEGTTGYAFHATGDGSITLYTNEVTRASGYAIGYADSDTLTTFAPAALPLLLLSEPDQPLRQGLLLLVLDSPCISG</sequence>
<organism evidence="1 2">
    <name type="scientific">Nepenthes gracilis</name>
    <name type="common">Slender pitcher plant</name>
    <dbReference type="NCBI Taxonomy" id="150966"/>
    <lineage>
        <taxon>Eukaryota</taxon>
        <taxon>Viridiplantae</taxon>
        <taxon>Streptophyta</taxon>
        <taxon>Embryophyta</taxon>
        <taxon>Tracheophyta</taxon>
        <taxon>Spermatophyta</taxon>
        <taxon>Magnoliopsida</taxon>
        <taxon>eudicotyledons</taxon>
        <taxon>Gunneridae</taxon>
        <taxon>Pentapetalae</taxon>
        <taxon>Caryophyllales</taxon>
        <taxon>Nepenthaceae</taxon>
        <taxon>Nepenthes</taxon>
    </lineage>
</organism>
<dbReference type="AlphaFoldDB" id="A0AAD3P4E3"/>